<dbReference type="AlphaFoldDB" id="A0A538SJY5"/>
<dbReference type="InterPro" id="IPR052018">
    <property type="entry name" value="PHP_domain"/>
</dbReference>
<feature type="domain" description="Polymerase/histidinol phosphatase N-terminal" evidence="1">
    <location>
        <begin position="13"/>
        <end position="77"/>
    </location>
</feature>
<dbReference type="InterPro" id="IPR016195">
    <property type="entry name" value="Pol/histidinol_Pase-like"/>
</dbReference>
<dbReference type="InterPro" id="IPR004013">
    <property type="entry name" value="PHP_dom"/>
</dbReference>
<dbReference type="InterPro" id="IPR003141">
    <property type="entry name" value="Pol/His_phosphatase_N"/>
</dbReference>
<dbReference type="Pfam" id="PF02811">
    <property type="entry name" value="PHP"/>
    <property type="match status" value="1"/>
</dbReference>
<dbReference type="Gene3D" id="1.10.150.650">
    <property type="match status" value="1"/>
</dbReference>
<reference evidence="2 3" key="1">
    <citation type="journal article" date="2019" name="Nat. Microbiol.">
        <title>Mediterranean grassland soil C-N compound turnover is dependent on rainfall and depth, and is mediated by genomically divergent microorganisms.</title>
        <authorList>
            <person name="Diamond S."/>
            <person name="Andeer P.F."/>
            <person name="Li Z."/>
            <person name="Crits-Christoph A."/>
            <person name="Burstein D."/>
            <person name="Anantharaman K."/>
            <person name="Lane K.R."/>
            <person name="Thomas B.C."/>
            <person name="Pan C."/>
            <person name="Northen T.R."/>
            <person name="Banfield J.F."/>
        </authorList>
    </citation>
    <scope>NUCLEOTIDE SEQUENCE [LARGE SCALE GENOMIC DNA]</scope>
    <source>
        <strain evidence="2">WS_3</strain>
    </source>
</reference>
<organism evidence="2 3">
    <name type="scientific">Eiseniibacteriota bacterium</name>
    <dbReference type="NCBI Taxonomy" id="2212470"/>
    <lineage>
        <taxon>Bacteria</taxon>
        <taxon>Candidatus Eiseniibacteriota</taxon>
    </lineage>
</organism>
<dbReference type="SMART" id="SM00481">
    <property type="entry name" value="POLIIIAc"/>
    <property type="match status" value="1"/>
</dbReference>
<dbReference type="PANTHER" id="PTHR42924">
    <property type="entry name" value="EXONUCLEASE"/>
    <property type="match status" value="1"/>
</dbReference>
<gene>
    <name evidence="2" type="ORF">E6K73_05165</name>
</gene>
<sequence length="281" mass="29767">MDRPPAPPGGRRADLHAHTHFSDGALSPEALVALALERELAALAITDHDTVEALGPAREAARDAIELVPGIELSSALGGLELHLLGYFLDPAYEPLRERLVRFRAERMGRAMAIVERLRELGAPVDPDEVVAAAGPGVIGRPHLADALLKAGHAETLDDAFRRYLGRHGQAFIPRPAFHPEEAIALIHSAGGVSVLAHPGALVPDGVIEELAAEGLRGVEVWHPQHNATAVRRFRALAAKRGLIETGGSDFHAPGRSTNLGDVSVPASVLVRLKEAAGVPE</sequence>
<dbReference type="Proteomes" id="UP000320184">
    <property type="component" value="Unassembled WGS sequence"/>
</dbReference>
<dbReference type="Gene3D" id="3.20.20.140">
    <property type="entry name" value="Metal-dependent hydrolases"/>
    <property type="match status" value="1"/>
</dbReference>
<evidence type="ECO:0000259" key="1">
    <source>
        <dbReference type="SMART" id="SM00481"/>
    </source>
</evidence>
<dbReference type="GO" id="GO:0004534">
    <property type="term" value="F:5'-3' RNA exonuclease activity"/>
    <property type="evidence" value="ECO:0007669"/>
    <property type="project" value="TreeGrafter"/>
</dbReference>
<comment type="caution">
    <text evidence="2">The sequence shown here is derived from an EMBL/GenBank/DDBJ whole genome shotgun (WGS) entry which is preliminary data.</text>
</comment>
<protein>
    <submittedName>
        <fullName evidence="2">PHP domain-containing protein</fullName>
    </submittedName>
</protein>
<dbReference type="CDD" id="cd07438">
    <property type="entry name" value="PHP_HisPPase_AMP"/>
    <property type="match status" value="1"/>
</dbReference>
<name>A0A538SJY5_UNCEI</name>
<dbReference type="PANTHER" id="PTHR42924:SF3">
    <property type="entry name" value="POLYMERASE_HISTIDINOL PHOSPHATASE N-TERMINAL DOMAIN-CONTAINING PROTEIN"/>
    <property type="match status" value="1"/>
</dbReference>
<accession>A0A538SJY5</accession>
<evidence type="ECO:0000313" key="2">
    <source>
        <dbReference type="EMBL" id="TMQ51683.1"/>
    </source>
</evidence>
<dbReference type="EMBL" id="VBOT01000060">
    <property type="protein sequence ID" value="TMQ51683.1"/>
    <property type="molecule type" value="Genomic_DNA"/>
</dbReference>
<dbReference type="GO" id="GO:0035312">
    <property type="term" value="F:5'-3' DNA exonuclease activity"/>
    <property type="evidence" value="ECO:0007669"/>
    <property type="project" value="TreeGrafter"/>
</dbReference>
<evidence type="ECO:0000313" key="3">
    <source>
        <dbReference type="Proteomes" id="UP000320184"/>
    </source>
</evidence>
<proteinExistence type="predicted"/>
<dbReference type="SUPFAM" id="SSF89550">
    <property type="entry name" value="PHP domain-like"/>
    <property type="match status" value="1"/>
</dbReference>